<evidence type="ECO:0000313" key="2">
    <source>
        <dbReference type="Proteomes" id="UP000541352"/>
    </source>
</evidence>
<protein>
    <submittedName>
        <fullName evidence="1">Uncharacterized protein</fullName>
    </submittedName>
</protein>
<gene>
    <name evidence="1" type="ORF">FHS57_004980</name>
</gene>
<keyword evidence="2" id="KW-1185">Reference proteome</keyword>
<comment type="caution">
    <text evidence="1">The sequence shown here is derived from an EMBL/GenBank/DDBJ whole genome shotgun (WGS) entry which is preliminary data.</text>
</comment>
<sequence>MEFKDEVRRMSQSDFIIITERDNRQLREDFLKLKIRHFLDANFDALN</sequence>
<accession>A0A7W6ESQ1</accession>
<dbReference type="EMBL" id="JACIBY010000013">
    <property type="protein sequence ID" value="MBB3840959.1"/>
    <property type="molecule type" value="Genomic_DNA"/>
</dbReference>
<reference evidence="1 2" key="1">
    <citation type="submission" date="2020-08" db="EMBL/GenBank/DDBJ databases">
        <title>Genomic Encyclopedia of Type Strains, Phase IV (KMG-IV): sequencing the most valuable type-strain genomes for metagenomic binning, comparative biology and taxonomic classification.</title>
        <authorList>
            <person name="Goeker M."/>
        </authorList>
    </citation>
    <scope>NUCLEOTIDE SEQUENCE [LARGE SCALE GENOMIC DNA]</scope>
    <source>
        <strain evidence="1 2">DSM 17976</strain>
    </source>
</reference>
<proteinExistence type="predicted"/>
<organism evidence="1 2">
    <name type="scientific">Runella defluvii</name>
    <dbReference type="NCBI Taxonomy" id="370973"/>
    <lineage>
        <taxon>Bacteria</taxon>
        <taxon>Pseudomonadati</taxon>
        <taxon>Bacteroidota</taxon>
        <taxon>Cytophagia</taxon>
        <taxon>Cytophagales</taxon>
        <taxon>Spirosomataceae</taxon>
        <taxon>Runella</taxon>
    </lineage>
</organism>
<dbReference type="AlphaFoldDB" id="A0A7W6ESQ1"/>
<evidence type="ECO:0000313" key="1">
    <source>
        <dbReference type="EMBL" id="MBB3840959.1"/>
    </source>
</evidence>
<dbReference type="Proteomes" id="UP000541352">
    <property type="component" value="Unassembled WGS sequence"/>
</dbReference>
<name>A0A7W6ESQ1_9BACT</name>
<dbReference type="RefSeq" id="WP_183978289.1">
    <property type="nucleotide sequence ID" value="NZ_JACIBY010000013.1"/>
</dbReference>